<protein>
    <recommendedName>
        <fullName evidence="1">CRAL-TRIO domain-containing protein</fullName>
    </recommendedName>
</protein>
<dbReference type="PANTHER" id="PTHR45824:SF29">
    <property type="entry name" value="GH16843P"/>
    <property type="match status" value="1"/>
</dbReference>
<dbReference type="InterPro" id="IPR052578">
    <property type="entry name" value="PI_Transfer_CRAL-TRIO"/>
</dbReference>
<evidence type="ECO:0000259" key="1">
    <source>
        <dbReference type="PROSITE" id="PS50191"/>
    </source>
</evidence>
<dbReference type="Pfam" id="PF03765">
    <property type="entry name" value="CRAL_TRIO_N"/>
    <property type="match status" value="1"/>
</dbReference>
<dbReference type="InParanoid" id="A0A067PQM3"/>
<dbReference type="Proteomes" id="UP000027265">
    <property type="component" value="Unassembled WGS sequence"/>
</dbReference>
<dbReference type="OrthoDB" id="75724at2759"/>
<organism evidence="2 3">
    <name type="scientific">Jaapia argillacea MUCL 33604</name>
    <dbReference type="NCBI Taxonomy" id="933084"/>
    <lineage>
        <taxon>Eukaryota</taxon>
        <taxon>Fungi</taxon>
        <taxon>Dikarya</taxon>
        <taxon>Basidiomycota</taxon>
        <taxon>Agaricomycotina</taxon>
        <taxon>Agaricomycetes</taxon>
        <taxon>Agaricomycetidae</taxon>
        <taxon>Jaapiales</taxon>
        <taxon>Jaapiaceae</taxon>
        <taxon>Jaapia</taxon>
    </lineage>
</organism>
<dbReference type="SMART" id="SM00516">
    <property type="entry name" value="SEC14"/>
    <property type="match status" value="1"/>
</dbReference>
<dbReference type="InterPro" id="IPR036273">
    <property type="entry name" value="CRAL/TRIO_N_dom_sf"/>
</dbReference>
<dbReference type="PANTHER" id="PTHR45824">
    <property type="entry name" value="GH16843P"/>
    <property type="match status" value="1"/>
</dbReference>
<dbReference type="SUPFAM" id="SSF46938">
    <property type="entry name" value="CRAL/TRIO N-terminal domain"/>
    <property type="match status" value="1"/>
</dbReference>
<dbReference type="HOGENOM" id="CLU_014001_1_1_1"/>
<evidence type="ECO:0000313" key="2">
    <source>
        <dbReference type="EMBL" id="KDQ57118.1"/>
    </source>
</evidence>
<dbReference type="GO" id="GO:0008526">
    <property type="term" value="F:phosphatidylinositol transfer activity"/>
    <property type="evidence" value="ECO:0007669"/>
    <property type="project" value="TreeGrafter"/>
</dbReference>
<sequence length="325" mass="37231">MPDYEPTSPPACPEGAQPPTLTAEEEVKYKEVLEHFSKSDYVVPGVEKGELMEEEQFWLSYECLLRYLRATKWNVALAIERLEATLKWRREYGLYSHITAEYVKPESLTGKAVIFGYDVERRPALYLLPSRQNTEEPPQQIEFTFFMLERTIELMGPGIETLALMIDYADRANKSPSFNTSRTVLNILQTHYPERLGRALILNVPFILKAFYRLITPFIDPMTRPKMRFNPQVVTDGLFTADQVVKNWGGERDLEWDHDKYWPALIRMCAERKAENLERWRSLGGRLGLKEWDFKGGPAVASTAEASGKTQDIAVSVVEEGVAVA</sequence>
<keyword evidence="3" id="KW-1185">Reference proteome</keyword>
<name>A0A067PQM3_9AGAM</name>
<dbReference type="InterPro" id="IPR011074">
    <property type="entry name" value="CRAL/TRIO_N_dom"/>
</dbReference>
<dbReference type="SUPFAM" id="SSF52087">
    <property type="entry name" value="CRAL/TRIO domain"/>
    <property type="match status" value="1"/>
</dbReference>
<dbReference type="Pfam" id="PF00650">
    <property type="entry name" value="CRAL_TRIO"/>
    <property type="match status" value="1"/>
</dbReference>
<reference evidence="3" key="1">
    <citation type="journal article" date="2014" name="Proc. Natl. Acad. Sci. U.S.A.">
        <title>Extensive sampling of basidiomycete genomes demonstrates inadequacy of the white-rot/brown-rot paradigm for wood decay fungi.</title>
        <authorList>
            <person name="Riley R."/>
            <person name="Salamov A.A."/>
            <person name="Brown D.W."/>
            <person name="Nagy L.G."/>
            <person name="Floudas D."/>
            <person name="Held B.W."/>
            <person name="Levasseur A."/>
            <person name="Lombard V."/>
            <person name="Morin E."/>
            <person name="Otillar R."/>
            <person name="Lindquist E.A."/>
            <person name="Sun H."/>
            <person name="LaButti K.M."/>
            <person name="Schmutz J."/>
            <person name="Jabbour D."/>
            <person name="Luo H."/>
            <person name="Baker S.E."/>
            <person name="Pisabarro A.G."/>
            <person name="Walton J.D."/>
            <person name="Blanchette R.A."/>
            <person name="Henrissat B."/>
            <person name="Martin F."/>
            <person name="Cullen D."/>
            <person name="Hibbett D.S."/>
            <person name="Grigoriev I.V."/>
        </authorList>
    </citation>
    <scope>NUCLEOTIDE SEQUENCE [LARGE SCALE GENOMIC DNA]</scope>
    <source>
        <strain evidence="3">MUCL 33604</strain>
    </source>
</reference>
<dbReference type="EMBL" id="KL197720">
    <property type="protein sequence ID" value="KDQ57118.1"/>
    <property type="molecule type" value="Genomic_DNA"/>
</dbReference>
<accession>A0A067PQM3</accession>
<dbReference type="InterPro" id="IPR001251">
    <property type="entry name" value="CRAL-TRIO_dom"/>
</dbReference>
<dbReference type="Gene3D" id="3.40.525.10">
    <property type="entry name" value="CRAL-TRIO lipid binding domain"/>
    <property type="match status" value="1"/>
</dbReference>
<dbReference type="SMART" id="SM01100">
    <property type="entry name" value="CRAL_TRIO_N"/>
    <property type="match status" value="1"/>
</dbReference>
<evidence type="ECO:0000313" key="3">
    <source>
        <dbReference type="Proteomes" id="UP000027265"/>
    </source>
</evidence>
<feature type="domain" description="CRAL-TRIO" evidence="1">
    <location>
        <begin position="112"/>
        <end position="256"/>
    </location>
</feature>
<proteinExistence type="predicted"/>
<dbReference type="STRING" id="933084.A0A067PQM3"/>
<gene>
    <name evidence="2" type="ORF">JAAARDRAFT_35722</name>
</gene>
<dbReference type="CDD" id="cd00170">
    <property type="entry name" value="SEC14"/>
    <property type="match status" value="1"/>
</dbReference>
<dbReference type="InterPro" id="IPR036865">
    <property type="entry name" value="CRAL-TRIO_dom_sf"/>
</dbReference>
<dbReference type="AlphaFoldDB" id="A0A067PQM3"/>
<dbReference type="PROSITE" id="PS50191">
    <property type="entry name" value="CRAL_TRIO"/>
    <property type="match status" value="1"/>
</dbReference>